<dbReference type="InterPro" id="IPR005829">
    <property type="entry name" value="Sugar_transporter_CS"/>
</dbReference>
<organism evidence="11 12">
    <name type="scientific">Phycomyces blakesleeanus</name>
    <dbReference type="NCBI Taxonomy" id="4837"/>
    <lineage>
        <taxon>Eukaryota</taxon>
        <taxon>Fungi</taxon>
        <taxon>Fungi incertae sedis</taxon>
        <taxon>Mucoromycota</taxon>
        <taxon>Mucoromycotina</taxon>
        <taxon>Mucoromycetes</taxon>
        <taxon>Mucorales</taxon>
        <taxon>Phycomycetaceae</taxon>
        <taxon>Phycomyces</taxon>
    </lineage>
</organism>
<dbReference type="PRINTS" id="PR00171">
    <property type="entry name" value="SUGRTRNSPORT"/>
</dbReference>
<comment type="subcellular location">
    <subcellularLocation>
        <location evidence="1">Membrane</location>
        <topology evidence="1">Multi-pass membrane protein</topology>
    </subcellularLocation>
</comment>
<feature type="transmembrane region" description="Helical" evidence="9">
    <location>
        <begin position="85"/>
        <end position="103"/>
    </location>
</feature>
<proteinExistence type="inferred from homology"/>
<protein>
    <recommendedName>
        <fullName evidence="10">Major facilitator superfamily (MFS) profile domain-containing protein</fullName>
    </recommendedName>
</protein>
<dbReference type="InterPro" id="IPR020846">
    <property type="entry name" value="MFS_dom"/>
</dbReference>
<keyword evidence="5 9" id="KW-1133">Transmembrane helix</keyword>
<feature type="transmembrane region" description="Helical" evidence="9">
    <location>
        <begin position="267"/>
        <end position="288"/>
    </location>
</feature>
<dbReference type="EMBL" id="JBCLYO010000003">
    <property type="protein sequence ID" value="KAL0091539.1"/>
    <property type="molecule type" value="Genomic_DNA"/>
</dbReference>
<keyword evidence="4 9" id="KW-0812">Transmembrane</keyword>
<evidence type="ECO:0000313" key="12">
    <source>
        <dbReference type="Proteomes" id="UP001448207"/>
    </source>
</evidence>
<evidence type="ECO:0000256" key="5">
    <source>
        <dbReference type="ARBA" id="ARBA00022989"/>
    </source>
</evidence>
<sequence>MITLPVSPKARLYIISSFVSIGGFLYGLDNGIVSACLVMPSFQNTFGVQNPADLDGIAAMGLAYLTAIFSSLTTGYFIDRLGRKKIFYIASIIHITGSIIQVASNTLSVFLVGRGVSGIALGIYSLLIPLYQSELAKASNRGRMICIYQIGTTMGSCVAFWMCFGTFYFSENNNWKIPFAVQLIPPLIMLSGLWAIPESPRWLIYREHYDEAKYILEQLRDKTDGDMDARMEFTGIVQDVSFDKIYTTNPYTALFQTGTTNYRRRTLLGIGIHAFTQLTGINALLYYLPDVLEAAGIKYRHTALIGNCVGGSVSFLATLPIFFYIDRLDRRLIMTAGALVMGISLVVISAVTARFAERIVTHGSDVYQGMDFSSTTYLSSEAATYVILVFLIIFFSGFSLSWGSMGWIYPAEIYPQLIRANAMGVTTASSYLFNLIITIISPFMFRSILWGAYLFYGLFCFIIICAVRRFYPETKRKPLEEINLVFSGALVDKQPGAHHPTTAAEALLRMEQLRYRDRCLKYEQSIQEFDDMCRPTNRLNSTPSGCVSISMPEGRPYRPPLNQMTPISEHSTEEHSTLNNHRPLIVPPNLDTVHPTHT</sequence>
<feature type="transmembrane region" description="Helical" evidence="9">
    <location>
        <begin position="57"/>
        <end position="78"/>
    </location>
</feature>
<feature type="transmembrane region" description="Helical" evidence="9">
    <location>
        <begin position="332"/>
        <end position="356"/>
    </location>
</feature>
<feature type="transmembrane region" description="Helical" evidence="9">
    <location>
        <begin position="175"/>
        <end position="196"/>
    </location>
</feature>
<reference evidence="11 12" key="1">
    <citation type="submission" date="2024-04" db="EMBL/GenBank/DDBJ databases">
        <title>Symmetric and asymmetric DNA N6-adenine methylation regulates different biological responses in Mucorales.</title>
        <authorList>
            <consortium name="Lawrence Berkeley National Laboratory"/>
            <person name="Lax C."/>
            <person name="Mondo S.J."/>
            <person name="Osorio-Concepcion M."/>
            <person name="Muszewska A."/>
            <person name="Corrochano-Luque M."/>
            <person name="Gutierrez G."/>
            <person name="Riley R."/>
            <person name="Lipzen A."/>
            <person name="Guo J."/>
            <person name="Hundley H."/>
            <person name="Amirebrahimi M."/>
            <person name="Ng V."/>
            <person name="Lorenzo-Gutierrez D."/>
            <person name="Binder U."/>
            <person name="Yang J."/>
            <person name="Song Y."/>
            <person name="Canovas D."/>
            <person name="Navarro E."/>
            <person name="Freitag M."/>
            <person name="Gabaldon T."/>
            <person name="Grigoriev I.V."/>
            <person name="Corrochano L.M."/>
            <person name="Nicolas F.E."/>
            <person name="Garre V."/>
        </authorList>
    </citation>
    <scope>NUCLEOTIDE SEQUENCE [LARGE SCALE GENOMIC DNA]</scope>
    <source>
        <strain evidence="11 12">L51</strain>
    </source>
</reference>
<evidence type="ECO:0000256" key="7">
    <source>
        <dbReference type="RuleBase" id="RU003346"/>
    </source>
</evidence>
<feature type="transmembrane region" description="Helical" evidence="9">
    <location>
        <begin position="382"/>
        <end position="408"/>
    </location>
</feature>
<dbReference type="SUPFAM" id="SSF103473">
    <property type="entry name" value="MFS general substrate transporter"/>
    <property type="match status" value="1"/>
</dbReference>
<gene>
    <name evidence="11" type="ORF">J3Q64DRAFT_1724170</name>
</gene>
<evidence type="ECO:0000256" key="1">
    <source>
        <dbReference type="ARBA" id="ARBA00004141"/>
    </source>
</evidence>
<dbReference type="PROSITE" id="PS00216">
    <property type="entry name" value="SUGAR_TRANSPORT_1"/>
    <property type="match status" value="1"/>
</dbReference>
<dbReference type="NCBIfam" id="TIGR00879">
    <property type="entry name" value="SP"/>
    <property type="match status" value="1"/>
</dbReference>
<feature type="region of interest" description="Disordered" evidence="8">
    <location>
        <begin position="567"/>
        <end position="598"/>
    </location>
</feature>
<dbReference type="InterPro" id="IPR005828">
    <property type="entry name" value="MFS_sugar_transport-like"/>
</dbReference>
<keyword evidence="6 9" id="KW-0472">Membrane</keyword>
<dbReference type="PANTHER" id="PTHR48022">
    <property type="entry name" value="PLASTIDIC GLUCOSE TRANSPORTER 4"/>
    <property type="match status" value="1"/>
</dbReference>
<feature type="transmembrane region" description="Helical" evidence="9">
    <location>
        <begin position="303"/>
        <end position="325"/>
    </location>
</feature>
<evidence type="ECO:0000256" key="8">
    <source>
        <dbReference type="SAM" id="MobiDB-lite"/>
    </source>
</evidence>
<evidence type="ECO:0000256" key="6">
    <source>
        <dbReference type="ARBA" id="ARBA00023136"/>
    </source>
</evidence>
<dbReference type="PROSITE" id="PS00217">
    <property type="entry name" value="SUGAR_TRANSPORT_2"/>
    <property type="match status" value="1"/>
</dbReference>
<keyword evidence="3 7" id="KW-0813">Transport</keyword>
<evidence type="ECO:0000256" key="2">
    <source>
        <dbReference type="ARBA" id="ARBA00010992"/>
    </source>
</evidence>
<feature type="transmembrane region" description="Helical" evidence="9">
    <location>
        <begin position="420"/>
        <end position="441"/>
    </location>
</feature>
<keyword evidence="12" id="KW-1185">Reference proteome</keyword>
<name>A0ABR3B9T8_PHYBL</name>
<dbReference type="Proteomes" id="UP001448207">
    <property type="component" value="Unassembled WGS sequence"/>
</dbReference>
<feature type="transmembrane region" description="Helical" evidence="9">
    <location>
        <begin position="12"/>
        <end position="37"/>
    </location>
</feature>
<comment type="caution">
    <text evidence="11">The sequence shown here is derived from an EMBL/GenBank/DDBJ whole genome shotgun (WGS) entry which is preliminary data.</text>
</comment>
<accession>A0ABR3B9T8</accession>
<dbReference type="PANTHER" id="PTHR48022:SF2">
    <property type="entry name" value="PLASTIDIC GLUCOSE TRANSPORTER 4"/>
    <property type="match status" value="1"/>
</dbReference>
<dbReference type="Gene3D" id="1.20.1250.20">
    <property type="entry name" value="MFS general substrate transporter like domains"/>
    <property type="match status" value="1"/>
</dbReference>
<evidence type="ECO:0000256" key="3">
    <source>
        <dbReference type="ARBA" id="ARBA00022448"/>
    </source>
</evidence>
<dbReference type="InterPro" id="IPR003663">
    <property type="entry name" value="Sugar/inositol_transpt"/>
</dbReference>
<evidence type="ECO:0000256" key="9">
    <source>
        <dbReference type="SAM" id="Phobius"/>
    </source>
</evidence>
<dbReference type="Pfam" id="PF00083">
    <property type="entry name" value="Sugar_tr"/>
    <property type="match status" value="1"/>
</dbReference>
<evidence type="ECO:0000256" key="4">
    <source>
        <dbReference type="ARBA" id="ARBA00022692"/>
    </source>
</evidence>
<evidence type="ECO:0000313" key="11">
    <source>
        <dbReference type="EMBL" id="KAL0091539.1"/>
    </source>
</evidence>
<feature type="domain" description="Major facilitator superfamily (MFS) profile" evidence="10">
    <location>
        <begin position="15"/>
        <end position="475"/>
    </location>
</feature>
<dbReference type="InterPro" id="IPR050360">
    <property type="entry name" value="MFS_Sugar_Transporters"/>
</dbReference>
<comment type="similarity">
    <text evidence="2 7">Belongs to the major facilitator superfamily. Sugar transporter (TC 2.A.1.1) family.</text>
</comment>
<feature type="transmembrane region" description="Helical" evidence="9">
    <location>
        <begin position="109"/>
        <end position="133"/>
    </location>
</feature>
<dbReference type="InterPro" id="IPR036259">
    <property type="entry name" value="MFS_trans_sf"/>
</dbReference>
<feature type="transmembrane region" description="Helical" evidence="9">
    <location>
        <begin position="447"/>
        <end position="467"/>
    </location>
</feature>
<dbReference type="PROSITE" id="PS50850">
    <property type="entry name" value="MFS"/>
    <property type="match status" value="1"/>
</dbReference>
<feature type="transmembrane region" description="Helical" evidence="9">
    <location>
        <begin position="145"/>
        <end position="169"/>
    </location>
</feature>
<evidence type="ECO:0000259" key="10">
    <source>
        <dbReference type="PROSITE" id="PS50850"/>
    </source>
</evidence>